<evidence type="ECO:0000313" key="2">
    <source>
        <dbReference type="EMBL" id="QFR44227.1"/>
    </source>
</evidence>
<proteinExistence type="predicted"/>
<dbReference type="AlphaFoldDB" id="A0AAJ4DNH3"/>
<reference evidence="3" key="1">
    <citation type="submission" date="2019-06" db="EMBL/GenBank/DDBJ databases">
        <title>Sulfurimonas gotlandica sp. nov., a chemoautotrophic and psychrotolerant epsilonproteobacterium isolated from a pelagic redoxcline, and an emended description of the genus Sulfurimonas.</title>
        <authorList>
            <person name="Wang S."/>
            <person name="Jiang L."/>
            <person name="Shao Z."/>
        </authorList>
    </citation>
    <scope>NUCLEOTIDE SEQUENCE [LARGE SCALE GENOMIC DNA]</scope>
    <source>
        <strain evidence="3">1-1N</strain>
    </source>
</reference>
<protein>
    <submittedName>
        <fullName evidence="2">Uncharacterized protein</fullName>
    </submittedName>
</protein>
<feature type="transmembrane region" description="Helical" evidence="1">
    <location>
        <begin position="102"/>
        <end position="120"/>
    </location>
</feature>
<keyword evidence="1" id="KW-0812">Transmembrane</keyword>
<organism evidence="2 3">
    <name type="scientific">Sulfurimonas xiamenensis</name>
    <dbReference type="NCBI Taxonomy" id="2590021"/>
    <lineage>
        <taxon>Bacteria</taxon>
        <taxon>Pseudomonadati</taxon>
        <taxon>Campylobacterota</taxon>
        <taxon>Epsilonproteobacteria</taxon>
        <taxon>Campylobacterales</taxon>
        <taxon>Sulfurimonadaceae</taxon>
        <taxon>Sulfurimonas</taxon>
    </lineage>
</organism>
<keyword evidence="1" id="KW-1133">Transmembrane helix</keyword>
<gene>
    <name evidence="2" type="ORF">FJR47_05185</name>
</gene>
<dbReference type="Proteomes" id="UP000326061">
    <property type="component" value="Chromosome"/>
</dbReference>
<name>A0AAJ4DNH3_9BACT</name>
<evidence type="ECO:0000313" key="3">
    <source>
        <dbReference type="Proteomes" id="UP000326061"/>
    </source>
</evidence>
<feature type="transmembrane region" description="Helical" evidence="1">
    <location>
        <begin position="78"/>
        <end position="96"/>
    </location>
</feature>
<keyword evidence="3" id="KW-1185">Reference proteome</keyword>
<dbReference type="EMBL" id="CP041166">
    <property type="protein sequence ID" value="QFR44227.1"/>
    <property type="molecule type" value="Genomic_DNA"/>
</dbReference>
<dbReference type="KEGG" id="suln:FJR47_05185"/>
<evidence type="ECO:0000256" key="1">
    <source>
        <dbReference type="SAM" id="Phobius"/>
    </source>
</evidence>
<keyword evidence="1" id="KW-0472">Membrane</keyword>
<sequence>MYAYKRTVKSEVDSQNINEKRDLLDTIEDPYELYNDMDINEAPIDELDLKAIVKEEKKKIKILNVKDIKKSGRASISLFRLIPYLFLILGFIALKNNQVLDISTYLPSLLVGIIVGYIVSKDLF</sequence>
<accession>A0AAJ4DNH3</accession>